<dbReference type="Pfam" id="PF15481">
    <property type="entry name" value="CPG4"/>
    <property type="match status" value="1"/>
</dbReference>
<evidence type="ECO:0000313" key="4">
    <source>
        <dbReference type="WBParaSite" id="TCONS_00000646.p1"/>
    </source>
</evidence>
<keyword evidence="1" id="KW-0812">Transmembrane</keyword>
<dbReference type="SUPFAM" id="SSF81321">
    <property type="entry name" value="Family A G protein-coupled receptor-like"/>
    <property type="match status" value="1"/>
</dbReference>
<dbReference type="Pfam" id="PF10323">
    <property type="entry name" value="7TM_GPCR_Srv"/>
    <property type="match status" value="1"/>
</dbReference>
<reference evidence="4" key="1">
    <citation type="submission" date="2024-02" db="UniProtKB">
        <authorList>
            <consortium name="WormBaseParasite"/>
        </authorList>
    </citation>
    <scope>IDENTIFICATION</scope>
</reference>
<dbReference type="AlphaFoldDB" id="A0AAF5CRG9"/>
<dbReference type="WBParaSite" id="TCONS_00000646.p1">
    <property type="protein sequence ID" value="TCONS_00000646.p1"/>
    <property type="gene ID" value="XLOC_000628"/>
</dbReference>
<accession>A0AAF5CRG9</accession>
<dbReference type="Gene3D" id="1.20.1070.10">
    <property type="entry name" value="Rhodopsin 7-helix transmembrane proteins"/>
    <property type="match status" value="1"/>
</dbReference>
<dbReference type="InterPro" id="IPR019426">
    <property type="entry name" value="7TM_GPCR_serpentine_rcpt_Srv"/>
</dbReference>
<evidence type="ECO:0000256" key="1">
    <source>
        <dbReference type="SAM" id="Phobius"/>
    </source>
</evidence>
<protein>
    <submittedName>
        <fullName evidence="4">G-protein coupled receptors family 1 profile domain-containing protein</fullName>
    </submittedName>
</protein>
<name>A0AAF5CRG9_STRER</name>
<organism evidence="3 4">
    <name type="scientific">Strongyloides stercoralis</name>
    <name type="common">Threadworm</name>
    <dbReference type="NCBI Taxonomy" id="6248"/>
    <lineage>
        <taxon>Eukaryota</taxon>
        <taxon>Metazoa</taxon>
        <taxon>Ecdysozoa</taxon>
        <taxon>Nematoda</taxon>
        <taxon>Chromadorea</taxon>
        <taxon>Rhabditida</taxon>
        <taxon>Tylenchina</taxon>
        <taxon>Panagrolaimomorpha</taxon>
        <taxon>Strongyloidoidea</taxon>
        <taxon>Strongyloididae</taxon>
        <taxon>Strongyloides</taxon>
    </lineage>
</organism>
<proteinExistence type="predicted"/>
<feature type="transmembrane region" description="Helical" evidence="1">
    <location>
        <begin position="204"/>
        <end position="224"/>
    </location>
</feature>
<dbReference type="PANTHER" id="PTHR31552:SF8">
    <property type="entry name" value="SERPENTINE RECEPTOR CLASS GAMMA"/>
    <property type="match status" value="1"/>
</dbReference>
<sequence length="400" mass="47445">MSALSVIMYRKVAIWGWLREYYIENNWVTWAYTLTFYQFTSLTITGNFLITLNRYMTITNPIFYKIKWTFKVAIFIIIFQTVICFGVYTHLYFVSSVFVYDPSIPTWYFTKSKWIYSLYDSICLITICWISAIATGLLNVLICLKYNKIFKSSLGNKKNSKIPLFIFTLLTSSILFITAIQQTIRLRSAIRQERWLRNLMNYYFFYILPLLSCVHAYLMIFLNISPCLKECIKPIEKIKKDFSYLMKNFEKSCDILEEQAKRSKKCDLHDQKNFYTATSFYRLYCIDFEEEIEENLECLKRTASKADLVCKEKCNSITKVPKNNKIDKEKIFCKQLECSNICYFKELSTACPNVKETLLKINLRQAEEMYSTTKKEVLLTLPVECQNLHDTRYIKNKFLS</sequence>
<dbReference type="Proteomes" id="UP000035681">
    <property type="component" value="Unplaced"/>
</dbReference>
<evidence type="ECO:0000259" key="2">
    <source>
        <dbReference type="Pfam" id="PF15481"/>
    </source>
</evidence>
<feature type="transmembrane region" description="Helical" evidence="1">
    <location>
        <begin position="72"/>
        <end position="94"/>
    </location>
</feature>
<dbReference type="PANTHER" id="PTHR31552">
    <property type="entry name" value="SERPENTINE RECEPTOR CLASS GAMMA"/>
    <property type="match status" value="1"/>
</dbReference>
<evidence type="ECO:0000313" key="3">
    <source>
        <dbReference type="Proteomes" id="UP000035681"/>
    </source>
</evidence>
<dbReference type="InterPro" id="IPR029153">
    <property type="entry name" value="CPG4"/>
</dbReference>
<keyword evidence="1" id="KW-1133">Transmembrane helix</keyword>
<feature type="transmembrane region" description="Helical" evidence="1">
    <location>
        <begin position="114"/>
        <end position="144"/>
    </location>
</feature>
<feature type="transmembrane region" description="Helical" evidence="1">
    <location>
        <begin position="164"/>
        <end position="184"/>
    </location>
</feature>
<feature type="transmembrane region" description="Helical" evidence="1">
    <location>
        <begin position="27"/>
        <end position="52"/>
    </location>
</feature>
<keyword evidence="3" id="KW-1185">Reference proteome</keyword>
<keyword evidence="1" id="KW-0472">Membrane</keyword>
<feature type="domain" description="Chondroitin proteoglycan 4" evidence="2">
    <location>
        <begin position="227"/>
        <end position="315"/>
    </location>
</feature>